<reference evidence="2" key="1">
    <citation type="journal article" date="2019" name="Int. J. Syst. Evol. Microbiol.">
        <title>The Global Catalogue of Microorganisms (GCM) 10K type strain sequencing project: providing services to taxonomists for standard genome sequencing and annotation.</title>
        <authorList>
            <consortium name="The Broad Institute Genomics Platform"/>
            <consortium name="The Broad Institute Genome Sequencing Center for Infectious Disease"/>
            <person name="Wu L."/>
            <person name="Ma J."/>
        </authorList>
    </citation>
    <scope>NUCLEOTIDE SEQUENCE [LARGE SCALE GENOMIC DNA]</scope>
    <source>
        <strain evidence="2">JCM 31696</strain>
    </source>
</reference>
<organism evidence="1 2">
    <name type="scientific">Actinomadura adrarensis</name>
    <dbReference type="NCBI Taxonomy" id="1819600"/>
    <lineage>
        <taxon>Bacteria</taxon>
        <taxon>Bacillati</taxon>
        <taxon>Actinomycetota</taxon>
        <taxon>Actinomycetes</taxon>
        <taxon>Streptosporangiales</taxon>
        <taxon>Thermomonosporaceae</taxon>
        <taxon>Actinomadura</taxon>
    </lineage>
</organism>
<keyword evidence="2" id="KW-1185">Reference proteome</keyword>
<evidence type="ECO:0000313" key="2">
    <source>
        <dbReference type="Proteomes" id="UP001597083"/>
    </source>
</evidence>
<dbReference type="SUPFAM" id="SSF88723">
    <property type="entry name" value="PIN domain-like"/>
    <property type="match status" value="1"/>
</dbReference>
<proteinExistence type="predicted"/>
<protein>
    <submittedName>
        <fullName evidence="1">PIN domain-containing protein</fullName>
    </submittedName>
</protein>
<dbReference type="InterPro" id="IPR029060">
    <property type="entry name" value="PIN-like_dom_sf"/>
</dbReference>
<accession>A0ABW3CL66</accession>
<gene>
    <name evidence="1" type="ORF">ACFQ07_23720</name>
</gene>
<comment type="caution">
    <text evidence="1">The sequence shown here is derived from an EMBL/GenBank/DDBJ whole genome shotgun (WGS) entry which is preliminary data.</text>
</comment>
<dbReference type="EMBL" id="JBHTIR010003480">
    <property type="protein sequence ID" value="MFD0855269.1"/>
    <property type="molecule type" value="Genomic_DNA"/>
</dbReference>
<name>A0ABW3CL66_9ACTN</name>
<dbReference type="Proteomes" id="UP001597083">
    <property type="component" value="Unassembled WGS sequence"/>
</dbReference>
<evidence type="ECO:0000313" key="1">
    <source>
        <dbReference type="EMBL" id="MFD0855269.1"/>
    </source>
</evidence>
<dbReference type="Gene3D" id="3.40.50.1010">
    <property type="entry name" value="5'-nuclease"/>
    <property type="match status" value="1"/>
</dbReference>
<sequence length="105" mass="11685">MREAQTNDFRVLISAITPIEAQDVRTKPDRLRWFLSRLRIEPVTEEITMAAIDLLRTCGLHGHKYAIDAVVASTALRAPKPVVLLTSDADDMTTLCGKTIRVVPV</sequence>